<sequence>MRRLLKFLHTIGAVGLMGSVASLLVMLHFAPPPASAAGYALLRGAMGAIAKWIFMPSIALTLVAGLFAMALNNAYQNAGWAWLKLATGVLIFEGFAHVQGAMQDEAERSARAVAGQVDPATLGGSPGAEQLTLWVVLVVAVANVALGIWRPRLTRLPK</sequence>
<feature type="transmembrane region" description="Helical" evidence="1">
    <location>
        <begin position="78"/>
        <end position="98"/>
    </location>
</feature>
<comment type="caution">
    <text evidence="2">The sequence shown here is derived from an EMBL/GenBank/DDBJ whole genome shotgun (WGS) entry which is preliminary data.</text>
</comment>
<keyword evidence="1" id="KW-0472">Membrane</keyword>
<dbReference type="RefSeq" id="WP_282587322.1">
    <property type="nucleotide sequence ID" value="NZ_JAMOIM010000019.1"/>
</dbReference>
<evidence type="ECO:0000313" key="3">
    <source>
        <dbReference type="Proteomes" id="UP001165667"/>
    </source>
</evidence>
<organism evidence="2 3">
    <name type="scientific">Lichenifustis flavocetrariae</name>
    <dbReference type="NCBI Taxonomy" id="2949735"/>
    <lineage>
        <taxon>Bacteria</taxon>
        <taxon>Pseudomonadati</taxon>
        <taxon>Pseudomonadota</taxon>
        <taxon>Alphaproteobacteria</taxon>
        <taxon>Hyphomicrobiales</taxon>
        <taxon>Lichenihabitantaceae</taxon>
        <taxon>Lichenifustis</taxon>
    </lineage>
</organism>
<feature type="transmembrane region" description="Helical" evidence="1">
    <location>
        <begin position="52"/>
        <end position="71"/>
    </location>
</feature>
<dbReference type="Proteomes" id="UP001165667">
    <property type="component" value="Unassembled WGS sequence"/>
</dbReference>
<name>A0AA42CKV0_9HYPH</name>
<proteinExistence type="predicted"/>
<keyword evidence="1" id="KW-0812">Transmembrane</keyword>
<keyword evidence="3" id="KW-1185">Reference proteome</keyword>
<feature type="transmembrane region" description="Helical" evidence="1">
    <location>
        <begin position="131"/>
        <end position="149"/>
    </location>
</feature>
<dbReference type="AlphaFoldDB" id="A0AA42CKV0"/>
<reference evidence="2" key="1">
    <citation type="submission" date="2022-05" db="EMBL/GenBank/DDBJ databases">
        <authorList>
            <person name="Pankratov T."/>
        </authorList>
    </citation>
    <scope>NUCLEOTIDE SEQUENCE</scope>
    <source>
        <strain evidence="2">BP6-180914</strain>
    </source>
</reference>
<protein>
    <recommendedName>
        <fullName evidence="4">DUF2269 family protein</fullName>
    </recommendedName>
</protein>
<keyword evidence="1" id="KW-1133">Transmembrane helix</keyword>
<evidence type="ECO:0000256" key="1">
    <source>
        <dbReference type="SAM" id="Phobius"/>
    </source>
</evidence>
<evidence type="ECO:0000313" key="2">
    <source>
        <dbReference type="EMBL" id="MCW6510954.1"/>
    </source>
</evidence>
<gene>
    <name evidence="2" type="ORF">M8523_23395</name>
</gene>
<dbReference type="EMBL" id="JAMOIM010000019">
    <property type="protein sequence ID" value="MCW6510954.1"/>
    <property type="molecule type" value="Genomic_DNA"/>
</dbReference>
<evidence type="ECO:0008006" key="4">
    <source>
        <dbReference type="Google" id="ProtNLM"/>
    </source>
</evidence>
<accession>A0AA42CKV0</accession>